<comment type="similarity">
    <text evidence="1">Belongs to the ATP12 family.</text>
</comment>
<dbReference type="EMBL" id="RAHX01000001">
    <property type="protein sequence ID" value="RJY09074.1"/>
    <property type="molecule type" value="Genomic_DNA"/>
</dbReference>
<dbReference type="Gene3D" id="3.30.2180.10">
    <property type="entry name" value="ATP12-like"/>
    <property type="match status" value="1"/>
</dbReference>
<evidence type="ECO:0000256" key="2">
    <source>
        <dbReference type="ARBA" id="ARBA00022946"/>
    </source>
</evidence>
<keyword evidence="4" id="KW-1133">Transmembrane helix</keyword>
<protein>
    <submittedName>
        <fullName evidence="5">Molecular chaperone</fullName>
    </submittedName>
</protein>
<dbReference type="PANTHER" id="PTHR21013:SF10">
    <property type="entry name" value="ATP SYNTHASE MITOCHONDRIAL F1 COMPLEX ASSEMBLY FACTOR 2"/>
    <property type="match status" value="1"/>
</dbReference>
<keyword evidence="4" id="KW-0812">Transmembrane</keyword>
<reference evidence="5 6" key="1">
    <citation type="journal article" date="2017" name="Int. J. Syst. Evol. Microbiol.">
        <title>Erythrobacter aquimixticola sp. nov., isolated from the junction between the ocean and a freshwater spring.</title>
        <authorList>
            <person name="Park S."/>
            <person name="Jung Y.T."/>
            <person name="Choi S.J."/>
            <person name="Yoon J.H."/>
        </authorList>
    </citation>
    <scope>NUCLEOTIDE SEQUENCE [LARGE SCALE GENOMIC DNA]</scope>
    <source>
        <strain evidence="5 6">JSSK-14</strain>
    </source>
</reference>
<dbReference type="GO" id="GO:0043461">
    <property type="term" value="P:proton-transporting ATP synthase complex assembly"/>
    <property type="evidence" value="ECO:0007669"/>
    <property type="project" value="InterPro"/>
</dbReference>
<evidence type="ECO:0000313" key="5">
    <source>
        <dbReference type="EMBL" id="RJY09074.1"/>
    </source>
</evidence>
<dbReference type="SUPFAM" id="SSF160909">
    <property type="entry name" value="ATP12-like"/>
    <property type="match status" value="1"/>
</dbReference>
<dbReference type="InterPro" id="IPR042272">
    <property type="entry name" value="ATP12_ATP_synth-F1-assembly_N"/>
</dbReference>
<proteinExistence type="inferred from homology"/>
<sequence>MKRFYKDVSVDGADGGWQVALDGRGLRTQAGGAPQLVPTREAAELLAQEWRTQGEEIDPRSFVFRDLADLAIDVVRADRDAAIVKLLSFAETDTLCYRADPGEPLYQRQQEMWEPLVAACEARYGIKLERVSGIMHRRPSAETLAALRARLESEDDFILAALITLASIAASLVVPLAVLDEGADPAALFAAANAEEDWQAELWGWDHEAETVRGLRLEAFESAAAFAAAVRR</sequence>
<organism evidence="5 6">
    <name type="scientific">Aurantiacibacter aquimixticola</name>
    <dbReference type="NCBI Taxonomy" id="1958945"/>
    <lineage>
        <taxon>Bacteria</taxon>
        <taxon>Pseudomonadati</taxon>
        <taxon>Pseudomonadota</taxon>
        <taxon>Alphaproteobacteria</taxon>
        <taxon>Sphingomonadales</taxon>
        <taxon>Erythrobacteraceae</taxon>
        <taxon>Aurantiacibacter</taxon>
    </lineage>
</organism>
<comment type="caution">
    <text evidence="5">The sequence shown here is derived from an EMBL/GenBank/DDBJ whole genome shotgun (WGS) entry which is preliminary data.</text>
</comment>
<dbReference type="OrthoDB" id="9797825at2"/>
<dbReference type="Proteomes" id="UP000285232">
    <property type="component" value="Unassembled WGS sequence"/>
</dbReference>
<evidence type="ECO:0000313" key="6">
    <source>
        <dbReference type="Proteomes" id="UP000285232"/>
    </source>
</evidence>
<dbReference type="AlphaFoldDB" id="A0A419RTJ9"/>
<dbReference type="Gene3D" id="1.10.3580.10">
    <property type="entry name" value="ATP12 ATPase"/>
    <property type="match status" value="1"/>
</dbReference>
<evidence type="ECO:0000256" key="4">
    <source>
        <dbReference type="SAM" id="Phobius"/>
    </source>
</evidence>
<keyword evidence="2" id="KW-0809">Transit peptide</keyword>
<name>A0A419RTJ9_9SPHN</name>
<keyword evidence="4" id="KW-0472">Membrane</keyword>
<evidence type="ECO:0000256" key="1">
    <source>
        <dbReference type="ARBA" id="ARBA00008231"/>
    </source>
</evidence>
<dbReference type="InterPro" id="IPR011419">
    <property type="entry name" value="ATP12_ATP_synth-F1-assembly"/>
</dbReference>
<dbReference type="RefSeq" id="WP_120048084.1">
    <property type="nucleotide sequence ID" value="NZ_RAHX01000001.1"/>
</dbReference>
<dbReference type="InterPro" id="IPR023335">
    <property type="entry name" value="ATP12_ortho_dom_sf"/>
</dbReference>
<dbReference type="Pfam" id="PF07542">
    <property type="entry name" value="ATP12"/>
    <property type="match status" value="1"/>
</dbReference>
<feature type="transmembrane region" description="Helical" evidence="4">
    <location>
        <begin position="157"/>
        <end position="179"/>
    </location>
</feature>
<gene>
    <name evidence="5" type="ORF">D6201_06595</name>
</gene>
<evidence type="ECO:0000256" key="3">
    <source>
        <dbReference type="ARBA" id="ARBA00023186"/>
    </source>
</evidence>
<keyword evidence="6" id="KW-1185">Reference proteome</keyword>
<accession>A0A419RTJ9</accession>
<keyword evidence="3" id="KW-0143">Chaperone</keyword>
<dbReference type="PANTHER" id="PTHR21013">
    <property type="entry name" value="ATP SYNTHASE MITOCHONDRIAL F1 COMPLEX ASSEMBLY FACTOR 2/ATP12 PROTEIN, MITOCHONDRIAL PRECURSOR"/>
    <property type="match status" value="1"/>
</dbReference>